<dbReference type="Pfam" id="PF01593">
    <property type="entry name" value="Amino_oxidase"/>
    <property type="match status" value="1"/>
</dbReference>
<gene>
    <name evidence="3" type="ORF">SAMN04488066_11313</name>
</gene>
<keyword evidence="4" id="KW-1185">Reference proteome</keyword>
<feature type="region of interest" description="Disordered" evidence="1">
    <location>
        <begin position="447"/>
        <end position="475"/>
    </location>
</feature>
<dbReference type="InterPro" id="IPR050464">
    <property type="entry name" value="Zeta_carotene_desat/Oxidored"/>
</dbReference>
<accession>A0A1I3BJM2</accession>
<dbReference type="EMBL" id="FOPZ01000013">
    <property type="protein sequence ID" value="SFH62468.1"/>
    <property type="molecule type" value="Genomic_DNA"/>
</dbReference>
<dbReference type="InterPro" id="IPR002937">
    <property type="entry name" value="Amino_oxidase"/>
</dbReference>
<feature type="region of interest" description="Disordered" evidence="1">
    <location>
        <begin position="338"/>
        <end position="358"/>
    </location>
</feature>
<dbReference type="SUPFAM" id="SSF51905">
    <property type="entry name" value="FAD/NAD(P)-binding domain"/>
    <property type="match status" value="1"/>
</dbReference>
<evidence type="ECO:0000313" key="3">
    <source>
        <dbReference type="EMBL" id="SFH62468.1"/>
    </source>
</evidence>
<dbReference type="Gene3D" id="3.50.50.60">
    <property type="entry name" value="FAD/NAD(P)-binding domain"/>
    <property type="match status" value="1"/>
</dbReference>
<dbReference type="InterPro" id="IPR036188">
    <property type="entry name" value="FAD/NAD-bd_sf"/>
</dbReference>
<organism evidence="3 4">
    <name type="scientific">Halorubrum aquaticum</name>
    <dbReference type="NCBI Taxonomy" id="387340"/>
    <lineage>
        <taxon>Archaea</taxon>
        <taxon>Methanobacteriati</taxon>
        <taxon>Methanobacteriota</taxon>
        <taxon>Stenosarchaea group</taxon>
        <taxon>Halobacteria</taxon>
        <taxon>Halobacteriales</taxon>
        <taxon>Haloferacaceae</taxon>
        <taxon>Halorubrum</taxon>
    </lineage>
</organism>
<dbReference type="AlphaFoldDB" id="A0A1I3BJM2"/>
<dbReference type="OrthoDB" id="11867at2157"/>
<evidence type="ECO:0000259" key="2">
    <source>
        <dbReference type="Pfam" id="PF01593"/>
    </source>
</evidence>
<feature type="domain" description="Amine oxidase" evidence="2">
    <location>
        <begin position="9"/>
        <end position="444"/>
    </location>
</feature>
<dbReference type="Proteomes" id="UP000323537">
    <property type="component" value="Unassembled WGS sequence"/>
</dbReference>
<feature type="compositionally biased region" description="Low complexity" evidence="1">
    <location>
        <begin position="447"/>
        <end position="468"/>
    </location>
</feature>
<dbReference type="RefSeq" id="WP_149784820.1">
    <property type="nucleotide sequence ID" value="NZ_BAAADP010000005.1"/>
</dbReference>
<dbReference type="GO" id="GO:0016491">
    <property type="term" value="F:oxidoreductase activity"/>
    <property type="evidence" value="ECO:0007669"/>
    <property type="project" value="InterPro"/>
</dbReference>
<dbReference type="PANTHER" id="PTHR42923">
    <property type="entry name" value="PROTOPORPHYRINOGEN OXIDASE"/>
    <property type="match status" value="1"/>
</dbReference>
<sequence>MYGVVGGGLAGLSAAVRLREAGHAVRVFEASDAVGGRARTVDTAGDPVARFPHYLSPTDDALQSLATDLGLGERIVRGRGRTARYRDGVVHRIDAPWERLAYPGTGLVDAARARRLARAVRSLGGAPADLDATTVEAFVADRASRATYEGYVEPVLRAEFGDRAGDVSAAWLAEWLRSREARGRSGTSVGHVDGSTARLVDALVESIGEEAVRTGSRVAGIGLGVGDDAGSGGPVSLAVETPTGRRVVECAGVVVAEGPAVLEDLTGIDPGVEAIPGASALVTTDDPIVDSWRVTVEPGALSGGEDAPFGTLFGHTNLVPPERYGSDHLTYLVGRGGSLAGGSDGDEDDGSDGDDVDDERLRDRWLSALADLFPSVSREDVRSVRVARDPAAAVAAPPGEVLSVDLGEVGVPGVAYAGPGSRLDRFGGSLDARVAAGVAAAEAVAGVGTTGSGATDDGTTADPASDPDGAGFEWE</sequence>
<reference evidence="3 4" key="1">
    <citation type="submission" date="2016-10" db="EMBL/GenBank/DDBJ databases">
        <authorList>
            <person name="Varghese N."/>
            <person name="Submissions S."/>
        </authorList>
    </citation>
    <scope>NUCLEOTIDE SEQUENCE [LARGE SCALE GENOMIC DNA]</scope>
    <source>
        <strain evidence="3 4">CGMCC 1.6377</strain>
    </source>
</reference>
<evidence type="ECO:0000313" key="4">
    <source>
        <dbReference type="Proteomes" id="UP000323537"/>
    </source>
</evidence>
<proteinExistence type="predicted"/>
<feature type="compositionally biased region" description="Acidic residues" evidence="1">
    <location>
        <begin position="344"/>
        <end position="358"/>
    </location>
</feature>
<evidence type="ECO:0000256" key="1">
    <source>
        <dbReference type="SAM" id="MobiDB-lite"/>
    </source>
</evidence>
<dbReference type="PANTHER" id="PTHR42923:SF3">
    <property type="entry name" value="PROTOPORPHYRINOGEN OXIDASE"/>
    <property type="match status" value="1"/>
</dbReference>
<name>A0A1I3BJM2_9EURY</name>
<protein>
    <submittedName>
        <fullName evidence="3">Protoporphyrinogen oxidase</fullName>
    </submittedName>
</protein>